<protein>
    <submittedName>
        <fullName evidence="2">Transposase</fullName>
    </submittedName>
</protein>
<proteinExistence type="predicted"/>
<dbReference type="NCBIfam" id="NF033573">
    <property type="entry name" value="transpos_IS200"/>
    <property type="match status" value="1"/>
</dbReference>
<feature type="domain" description="Transposase IS200-like" evidence="1">
    <location>
        <begin position="3"/>
        <end position="128"/>
    </location>
</feature>
<dbReference type="SMART" id="SM01321">
    <property type="entry name" value="Y1_Tnp"/>
    <property type="match status" value="1"/>
</dbReference>
<dbReference type="Proteomes" id="UP000283433">
    <property type="component" value="Unassembled WGS sequence"/>
</dbReference>
<dbReference type="GO" id="GO:0003677">
    <property type="term" value="F:DNA binding"/>
    <property type="evidence" value="ECO:0007669"/>
    <property type="project" value="InterPro"/>
</dbReference>
<dbReference type="PANTHER" id="PTHR33360">
    <property type="entry name" value="TRANSPOSASE FOR INSERTION SEQUENCE ELEMENT IS200"/>
    <property type="match status" value="1"/>
</dbReference>
<organism evidence="2 3">
    <name type="scientific">Pelobium manganitolerans</name>
    <dbReference type="NCBI Taxonomy" id="1842495"/>
    <lineage>
        <taxon>Bacteria</taxon>
        <taxon>Pseudomonadati</taxon>
        <taxon>Bacteroidota</taxon>
        <taxon>Sphingobacteriia</taxon>
        <taxon>Sphingobacteriales</taxon>
        <taxon>Sphingobacteriaceae</taxon>
        <taxon>Pelobium</taxon>
    </lineage>
</organism>
<keyword evidence="3" id="KW-1185">Reference proteome</keyword>
<name>A0A419S5H4_9SPHI</name>
<accession>A0A419S5H4</accession>
<gene>
    <name evidence="2" type="ORF">BCY91_04225</name>
</gene>
<dbReference type="InterPro" id="IPR036515">
    <property type="entry name" value="Transposase_17_sf"/>
</dbReference>
<comment type="caution">
    <text evidence="2">The sequence shown here is derived from an EMBL/GenBank/DDBJ whole genome shotgun (WGS) entry which is preliminary data.</text>
</comment>
<reference evidence="2 3" key="1">
    <citation type="submission" date="2016-07" db="EMBL/GenBank/DDBJ databases">
        <title>Genome of Pelobium manganitolerans.</title>
        <authorList>
            <person name="Wu S."/>
            <person name="Wang G."/>
        </authorList>
    </citation>
    <scope>NUCLEOTIDE SEQUENCE [LARGE SCALE GENOMIC DNA]</scope>
    <source>
        <strain evidence="2 3">YS-25</strain>
    </source>
</reference>
<dbReference type="InterPro" id="IPR002686">
    <property type="entry name" value="Transposase_17"/>
</dbReference>
<dbReference type="Gene3D" id="3.30.70.1290">
    <property type="entry name" value="Transposase IS200-like"/>
    <property type="match status" value="1"/>
</dbReference>
<evidence type="ECO:0000259" key="1">
    <source>
        <dbReference type="SMART" id="SM01321"/>
    </source>
</evidence>
<dbReference type="AlphaFoldDB" id="A0A419S5H4"/>
<sequence>MSFVKVYIHLVWGTKNRYPFLESKELRLKLWNHIRENAKEKGVFVDHIGGYKEHCHCLISLGVDQSIQKTVQLIKGESAFWINQSGILKTASAHPVDEVVKFAWQKEYFAVSVSESMVQRVRDYIKNQEIHHAHKSYEEECDELIKKFGFYKERD</sequence>
<dbReference type="Pfam" id="PF01797">
    <property type="entry name" value="Y1_Tnp"/>
    <property type="match status" value="1"/>
</dbReference>
<dbReference type="GO" id="GO:0006313">
    <property type="term" value="P:DNA transposition"/>
    <property type="evidence" value="ECO:0007669"/>
    <property type="project" value="InterPro"/>
</dbReference>
<dbReference type="GO" id="GO:0004803">
    <property type="term" value="F:transposase activity"/>
    <property type="evidence" value="ECO:0007669"/>
    <property type="project" value="InterPro"/>
</dbReference>
<dbReference type="PANTHER" id="PTHR33360:SF2">
    <property type="entry name" value="TRANSPOSASE FOR INSERTION SEQUENCE ELEMENT IS200"/>
    <property type="match status" value="1"/>
</dbReference>
<dbReference type="RefSeq" id="WP_120181599.1">
    <property type="nucleotide sequence ID" value="NZ_MBTA01000023.1"/>
</dbReference>
<dbReference type="EMBL" id="MBTA01000023">
    <property type="protein sequence ID" value="RKD16104.1"/>
    <property type="molecule type" value="Genomic_DNA"/>
</dbReference>
<dbReference type="SUPFAM" id="SSF143422">
    <property type="entry name" value="Transposase IS200-like"/>
    <property type="match status" value="1"/>
</dbReference>
<evidence type="ECO:0000313" key="3">
    <source>
        <dbReference type="Proteomes" id="UP000283433"/>
    </source>
</evidence>
<dbReference type="OrthoDB" id="9797997at2"/>
<evidence type="ECO:0000313" key="2">
    <source>
        <dbReference type="EMBL" id="RKD16104.1"/>
    </source>
</evidence>